<gene>
    <name evidence="5" type="ORF">RAK27_13080</name>
</gene>
<evidence type="ECO:0000256" key="3">
    <source>
        <dbReference type="ARBA" id="ARBA00023163"/>
    </source>
</evidence>
<protein>
    <submittedName>
        <fullName evidence="5">FCD domain-containing protein</fullName>
    </submittedName>
</protein>
<evidence type="ECO:0000256" key="2">
    <source>
        <dbReference type="ARBA" id="ARBA00023125"/>
    </source>
</evidence>
<dbReference type="Pfam" id="PF00392">
    <property type="entry name" value="GntR"/>
    <property type="match status" value="1"/>
</dbReference>
<dbReference type="PANTHER" id="PTHR43537">
    <property type="entry name" value="TRANSCRIPTIONAL REGULATOR, GNTR FAMILY"/>
    <property type="match status" value="1"/>
</dbReference>
<dbReference type="Proteomes" id="UP001290462">
    <property type="component" value="Unassembled WGS sequence"/>
</dbReference>
<proteinExistence type="predicted"/>
<dbReference type="InterPro" id="IPR036390">
    <property type="entry name" value="WH_DNA-bd_sf"/>
</dbReference>
<dbReference type="SMART" id="SM00895">
    <property type="entry name" value="FCD"/>
    <property type="match status" value="1"/>
</dbReference>
<feature type="domain" description="HTH gntR-type" evidence="4">
    <location>
        <begin position="4"/>
        <end position="72"/>
    </location>
</feature>
<dbReference type="SUPFAM" id="SSF48008">
    <property type="entry name" value="GntR ligand-binding domain-like"/>
    <property type="match status" value="1"/>
</dbReference>
<keyword evidence="3" id="KW-0804">Transcription</keyword>
<dbReference type="RefSeq" id="WP_057001552.1">
    <property type="nucleotide sequence ID" value="NZ_CBCPHU010000011.1"/>
</dbReference>
<evidence type="ECO:0000313" key="5">
    <source>
        <dbReference type="EMBL" id="MDZ5759591.1"/>
    </source>
</evidence>
<dbReference type="InterPro" id="IPR011711">
    <property type="entry name" value="GntR_C"/>
</dbReference>
<dbReference type="InterPro" id="IPR036388">
    <property type="entry name" value="WH-like_DNA-bd_sf"/>
</dbReference>
<comment type="caution">
    <text evidence="5">The sequence shown here is derived from an EMBL/GenBank/DDBJ whole genome shotgun (WGS) entry which is preliminary data.</text>
</comment>
<name>A0AAW9K8M6_CARML</name>
<sequence length="213" mass="24427">MSNRNLVNQTIQKLENLLGEGTYQVGDKLPVEKVLAEECGVGRSTLREAVKILEHAGVLTVKQGSGTYVNQHRVATYSTEQLLEIREMLEVQSGKLATSRFTTEELMELKEVLFERNEALEKGQFAHYVEADLNFHWLIVKASRNPFLIRWYQEILPDLKQTLSSFVLRTDNYSDNTELHQVIFQALVEQDEATVVAATLENNQRELVRYAKK</sequence>
<dbReference type="PANTHER" id="PTHR43537:SF5">
    <property type="entry name" value="UXU OPERON TRANSCRIPTIONAL REGULATOR"/>
    <property type="match status" value="1"/>
</dbReference>
<dbReference type="InterPro" id="IPR000524">
    <property type="entry name" value="Tscrpt_reg_HTH_GntR"/>
</dbReference>
<keyword evidence="1" id="KW-0805">Transcription regulation</keyword>
<reference evidence="5" key="1">
    <citation type="submission" date="2023-08" db="EMBL/GenBank/DDBJ databases">
        <title>Genomic characterization of piscicolin 126 produced by Carnobacterium maltaromaticum CM22 strain isolated from salmon (Salmo salar).</title>
        <authorList>
            <person name="Gonzalez-Gragera E."/>
            <person name="Garcia-Lopez J.D."/>
            <person name="Teso-Perez C."/>
            <person name="Gimenez-Hernandez I."/>
            <person name="Peralta-Sanchez J.M."/>
            <person name="Valdivia E."/>
            <person name="Montalban-Lopez M."/>
            <person name="Martin-Platero A.M."/>
            <person name="Banos A."/>
            <person name="Martinez-Bueno M."/>
        </authorList>
    </citation>
    <scope>NUCLEOTIDE SEQUENCE</scope>
    <source>
        <strain evidence="5">CM22</strain>
    </source>
</reference>
<accession>A0AAW9K8M6</accession>
<dbReference type="PRINTS" id="PR00035">
    <property type="entry name" value="HTHGNTR"/>
</dbReference>
<dbReference type="Gene3D" id="1.10.10.10">
    <property type="entry name" value="Winged helix-like DNA-binding domain superfamily/Winged helix DNA-binding domain"/>
    <property type="match status" value="1"/>
</dbReference>
<dbReference type="Pfam" id="PF07729">
    <property type="entry name" value="FCD"/>
    <property type="match status" value="1"/>
</dbReference>
<keyword evidence="2" id="KW-0238">DNA-binding</keyword>
<dbReference type="EMBL" id="JAVBVO010000003">
    <property type="protein sequence ID" value="MDZ5759591.1"/>
    <property type="molecule type" value="Genomic_DNA"/>
</dbReference>
<dbReference type="GeneID" id="83607445"/>
<dbReference type="PROSITE" id="PS50949">
    <property type="entry name" value="HTH_GNTR"/>
    <property type="match status" value="1"/>
</dbReference>
<dbReference type="SMART" id="SM00345">
    <property type="entry name" value="HTH_GNTR"/>
    <property type="match status" value="1"/>
</dbReference>
<dbReference type="GO" id="GO:0003700">
    <property type="term" value="F:DNA-binding transcription factor activity"/>
    <property type="evidence" value="ECO:0007669"/>
    <property type="project" value="InterPro"/>
</dbReference>
<evidence type="ECO:0000313" key="6">
    <source>
        <dbReference type="Proteomes" id="UP001290462"/>
    </source>
</evidence>
<dbReference type="GO" id="GO:0003677">
    <property type="term" value="F:DNA binding"/>
    <property type="evidence" value="ECO:0007669"/>
    <property type="project" value="UniProtKB-KW"/>
</dbReference>
<organism evidence="5 6">
    <name type="scientific">Carnobacterium maltaromaticum</name>
    <name type="common">Carnobacterium piscicola</name>
    <dbReference type="NCBI Taxonomy" id="2751"/>
    <lineage>
        <taxon>Bacteria</taxon>
        <taxon>Bacillati</taxon>
        <taxon>Bacillota</taxon>
        <taxon>Bacilli</taxon>
        <taxon>Lactobacillales</taxon>
        <taxon>Carnobacteriaceae</taxon>
        <taxon>Carnobacterium</taxon>
    </lineage>
</organism>
<dbReference type="AlphaFoldDB" id="A0AAW9K8M6"/>
<evidence type="ECO:0000259" key="4">
    <source>
        <dbReference type="PROSITE" id="PS50949"/>
    </source>
</evidence>
<dbReference type="Gene3D" id="1.20.120.530">
    <property type="entry name" value="GntR ligand-binding domain-like"/>
    <property type="match status" value="1"/>
</dbReference>
<dbReference type="SUPFAM" id="SSF46785">
    <property type="entry name" value="Winged helix' DNA-binding domain"/>
    <property type="match status" value="1"/>
</dbReference>
<evidence type="ECO:0000256" key="1">
    <source>
        <dbReference type="ARBA" id="ARBA00023015"/>
    </source>
</evidence>
<dbReference type="CDD" id="cd07377">
    <property type="entry name" value="WHTH_GntR"/>
    <property type="match status" value="1"/>
</dbReference>
<dbReference type="InterPro" id="IPR008920">
    <property type="entry name" value="TF_FadR/GntR_C"/>
</dbReference>